<dbReference type="Proteomes" id="UP000323166">
    <property type="component" value="Unassembled WGS sequence"/>
</dbReference>
<dbReference type="AlphaFoldDB" id="A0A5S4ZWQ7"/>
<protein>
    <submittedName>
        <fullName evidence="1">Uncharacterized protein</fullName>
    </submittedName>
</protein>
<dbReference type="EMBL" id="VNHM01000002">
    <property type="protein sequence ID" value="TYO97457.1"/>
    <property type="molecule type" value="Genomic_DNA"/>
</dbReference>
<name>A0A5S4ZWQ7_9FIRM</name>
<accession>A0A5S4ZWQ7</accession>
<evidence type="ECO:0000313" key="1">
    <source>
        <dbReference type="EMBL" id="TYO97457.1"/>
    </source>
</evidence>
<reference evidence="1 2" key="1">
    <citation type="submission" date="2019-07" db="EMBL/GenBank/DDBJ databases">
        <title>Genomic Encyclopedia of Type Strains, Phase I: the one thousand microbial genomes (KMG-I) project.</title>
        <authorList>
            <person name="Kyrpides N."/>
        </authorList>
    </citation>
    <scope>NUCLEOTIDE SEQUENCE [LARGE SCALE GENOMIC DNA]</scope>
    <source>
        <strain evidence="1 2">DSM 6562</strain>
    </source>
</reference>
<comment type="caution">
    <text evidence="1">The sequence shown here is derived from an EMBL/GenBank/DDBJ whole genome shotgun (WGS) entry which is preliminary data.</text>
</comment>
<keyword evidence="2" id="KW-1185">Reference proteome</keyword>
<proteinExistence type="predicted"/>
<sequence length="41" mass="4607">MPVPAKYVWLPVGSDETSAQYIWYSLTSQLTKIYPVAGSCR</sequence>
<gene>
    <name evidence="1" type="ORF">LX24_00652</name>
</gene>
<organism evidence="1 2">
    <name type="scientific">Desulfallas thermosapovorans DSM 6562</name>
    <dbReference type="NCBI Taxonomy" id="1121431"/>
    <lineage>
        <taxon>Bacteria</taxon>
        <taxon>Bacillati</taxon>
        <taxon>Bacillota</taxon>
        <taxon>Clostridia</taxon>
        <taxon>Eubacteriales</taxon>
        <taxon>Desulfallaceae</taxon>
        <taxon>Desulfallas</taxon>
    </lineage>
</organism>
<evidence type="ECO:0000313" key="2">
    <source>
        <dbReference type="Proteomes" id="UP000323166"/>
    </source>
</evidence>